<reference evidence="4" key="1">
    <citation type="journal article" date="2019" name="Int. J. Syst. Evol. Microbiol.">
        <title>The Global Catalogue of Microorganisms (GCM) 10K type strain sequencing project: providing services to taxonomists for standard genome sequencing and annotation.</title>
        <authorList>
            <consortium name="The Broad Institute Genomics Platform"/>
            <consortium name="The Broad Institute Genome Sequencing Center for Infectious Disease"/>
            <person name="Wu L."/>
            <person name="Ma J."/>
        </authorList>
    </citation>
    <scope>NUCLEOTIDE SEQUENCE [LARGE SCALE GENOMIC DNA]</scope>
    <source>
        <strain evidence="4">CCUG 61485</strain>
    </source>
</reference>
<dbReference type="Pfam" id="PF19089">
    <property type="entry name" value="DUF5777"/>
    <property type="match status" value="1"/>
</dbReference>
<sequence length="296" mass="34143">MKKYISLLLIFLAFPFLAMAQDDDATKEEVQEEVTDKPERRAFESSFIVDNPTDVVFQRNTMEVQMNHRFGTINFDENDMAGIWGASNIRLGLSYAILDWLTVGYGTTKNQRLQDFDLKAAILRQTRSGKMPINLTYYGNFVYNALKQKNPGDYFNYDQDRYSYFHQIIISRRFSPNFSMQIAPSISHYNLVEEGMENDRFAIAFGARYKISPQTAILVDYSQPITQFDNVMDDGNYSNHPGLSLGFEFATSAHAFQIFVSNLSGIVPQQNYMWNTNDFFNGDILLGFNITRVYNF</sequence>
<feature type="signal peptide" evidence="1">
    <location>
        <begin position="1"/>
        <end position="20"/>
    </location>
</feature>
<dbReference type="EMBL" id="JBHTMY010000002">
    <property type="protein sequence ID" value="MFD1314725.1"/>
    <property type="molecule type" value="Genomic_DNA"/>
</dbReference>
<keyword evidence="4" id="KW-1185">Reference proteome</keyword>
<proteinExistence type="predicted"/>
<evidence type="ECO:0000313" key="3">
    <source>
        <dbReference type="EMBL" id="MFD1314725.1"/>
    </source>
</evidence>
<feature type="chain" id="PRO_5045379291" evidence="1">
    <location>
        <begin position="21"/>
        <end position="296"/>
    </location>
</feature>
<protein>
    <submittedName>
        <fullName evidence="3">DUF5777 family beta-barrel protein</fullName>
    </submittedName>
</protein>
<evidence type="ECO:0000313" key="4">
    <source>
        <dbReference type="Proteomes" id="UP001597201"/>
    </source>
</evidence>
<keyword evidence="1" id="KW-0732">Signal</keyword>
<feature type="domain" description="DUF5777" evidence="2">
    <location>
        <begin position="43"/>
        <end position="294"/>
    </location>
</feature>
<name>A0ABW3Y1C3_9FLAO</name>
<dbReference type="InterPro" id="IPR045916">
    <property type="entry name" value="DUF5777"/>
</dbReference>
<evidence type="ECO:0000259" key="2">
    <source>
        <dbReference type="Pfam" id="PF19089"/>
    </source>
</evidence>
<dbReference type="Proteomes" id="UP001597201">
    <property type="component" value="Unassembled WGS sequence"/>
</dbReference>
<evidence type="ECO:0000256" key="1">
    <source>
        <dbReference type="SAM" id="SignalP"/>
    </source>
</evidence>
<dbReference type="RefSeq" id="WP_377176607.1">
    <property type="nucleotide sequence ID" value="NZ_JBHTMY010000002.1"/>
</dbReference>
<comment type="caution">
    <text evidence="3">The sequence shown here is derived from an EMBL/GenBank/DDBJ whole genome shotgun (WGS) entry which is preliminary data.</text>
</comment>
<organism evidence="3 4">
    <name type="scientific">Namhaeicola litoreus</name>
    <dbReference type="NCBI Taxonomy" id="1052145"/>
    <lineage>
        <taxon>Bacteria</taxon>
        <taxon>Pseudomonadati</taxon>
        <taxon>Bacteroidota</taxon>
        <taxon>Flavobacteriia</taxon>
        <taxon>Flavobacteriales</taxon>
        <taxon>Flavobacteriaceae</taxon>
        <taxon>Namhaeicola</taxon>
    </lineage>
</organism>
<accession>A0ABW3Y1C3</accession>
<gene>
    <name evidence="3" type="ORF">ACFQ39_03780</name>
</gene>